<reference evidence="2" key="1">
    <citation type="submission" date="2020-06" db="EMBL/GenBank/DDBJ databases">
        <authorList>
            <person name="Li T."/>
            <person name="Hu X."/>
            <person name="Zhang T."/>
            <person name="Song X."/>
            <person name="Zhang H."/>
            <person name="Dai N."/>
            <person name="Sheng W."/>
            <person name="Hou X."/>
            <person name="Wei L."/>
        </authorList>
    </citation>
    <scope>NUCLEOTIDE SEQUENCE</scope>
    <source>
        <strain evidence="2">G02</strain>
        <tissue evidence="2">Leaf</tissue>
    </source>
</reference>
<accession>A0AAW2U779</accession>
<proteinExistence type="predicted"/>
<evidence type="ECO:0000256" key="1">
    <source>
        <dbReference type="SAM" id="SignalP"/>
    </source>
</evidence>
<organism evidence="2">
    <name type="scientific">Sesamum radiatum</name>
    <name type="common">Black benniseed</name>
    <dbReference type="NCBI Taxonomy" id="300843"/>
    <lineage>
        <taxon>Eukaryota</taxon>
        <taxon>Viridiplantae</taxon>
        <taxon>Streptophyta</taxon>
        <taxon>Embryophyta</taxon>
        <taxon>Tracheophyta</taxon>
        <taxon>Spermatophyta</taxon>
        <taxon>Magnoliopsida</taxon>
        <taxon>eudicotyledons</taxon>
        <taxon>Gunneridae</taxon>
        <taxon>Pentapetalae</taxon>
        <taxon>asterids</taxon>
        <taxon>lamiids</taxon>
        <taxon>Lamiales</taxon>
        <taxon>Pedaliaceae</taxon>
        <taxon>Sesamum</taxon>
    </lineage>
</organism>
<sequence>MSLWPAPFMLGYCLAPLAWQPQIVELMVFMMNRRSYSQKSRLVALGSYRVKSGSGGIEVPILSPGGGTAETVAAGK</sequence>
<keyword evidence="1" id="KW-0732">Signal</keyword>
<comment type="caution">
    <text evidence="2">The sequence shown here is derived from an EMBL/GenBank/DDBJ whole genome shotgun (WGS) entry which is preliminary data.</text>
</comment>
<dbReference type="EMBL" id="JACGWJ010000006">
    <property type="protein sequence ID" value="KAL0413226.1"/>
    <property type="molecule type" value="Genomic_DNA"/>
</dbReference>
<reference evidence="2" key="2">
    <citation type="journal article" date="2024" name="Plant">
        <title>Genomic evolution and insights into agronomic trait innovations of Sesamum species.</title>
        <authorList>
            <person name="Miao H."/>
            <person name="Wang L."/>
            <person name="Qu L."/>
            <person name="Liu H."/>
            <person name="Sun Y."/>
            <person name="Le M."/>
            <person name="Wang Q."/>
            <person name="Wei S."/>
            <person name="Zheng Y."/>
            <person name="Lin W."/>
            <person name="Duan Y."/>
            <person name="Cao H."/>
            <person name="Xiong S."/>
            <person name="Wang X."/>
            <person name="Wei L."/>
            <person name="Li C."/>
            <person name="Ma Q."/>
            <person name="Ju M."/>
            <person name="Zhao R."/>
            <person name="Li G."/>
            <person name="Mu C."/>
            <person name="Tian Q."/>
            <person name="Mei H."/>
            <person name="Zhang T."/>
            <person name="Gao T."/>
            <person name="Zhang H."/>
        </authorList>
    </citation>
    <scope>NUCLEOTIDE SEQUENCE</scope>
    <source>
        <strain evidence="2">G02</strain>
    </source>
</reference>
<gene>
    <name evidence="2" type="ORF">Sradi_1524300</name>
</gene>
<dbReference type="AlphaFoldDB" id="A0AAW2U779"/>
<protein>
    <submittedName>
        <fullName evidence="2">Uncharacterized protein</fullName>
    </submittedName>
</protein>
<name>A0AAW2U779_SESRA</name>
<evidence type="ECO:0000313" key="2">
    <source>
        <dbReference type="EMBL" id="KAL0413226.1"/>
    </source>
</evidence>
<feature type="chain" id="PRO_5043755402" evidence="1">
    <location>
        <begin position="20"/>
        <end position="76"/>
    </location>
</feature>
<feature type="signal peptide" evidence="1">
    <location>
        <begin position="1"/>
        <end position="19"/>
    </location>
</feature>